<accession>A0A097F836</accession>
<evidence type="ECO:0000256" key="1">
    <source>
        <dbReference type="SAM" id="MobiDB-lite"/>
    </source>
</evidence>
<gene>
    <name evidence="3" type="primary">HYP-3</name>
</gene>
<keyword evidence="2" id="KW-0732">Signal</keyword>
<proteinExistence type="predicted"/>
<feature type="signal peptide" evidence="2">
    <location>
        <begin position="1"/>
        <end position="24"/>
    </location>
</feature>
<feature type="compositionally biased region" description="Low complexity" evidence="1">
    <location>
        <begin position="28"/>
        <end position="48"/>
    </location>
</feature>
<dbReference type="AlphaFoldDB" id="A0A097F836"/>
<protein>
    <submittedName>
        <fullName evidence="3">HYP effector</fullName>
    </submittedName>
</protein>
<feature type="compositionally biased region" description="Pro residues" evidence="1">
    <location>
        <begin position="202"/>
        <end position="217"/>
    </location>
</feature>
<sequence>MVGNNLKLYLLLAGFCMFIYGTEAWGCKPGPKGRSGPPGVAGKKGPPGKCDKPPSKYEPTTPPPKYEENRKRSAPEAFSDAVGVVRVARGEYENKCPAGPPGDDGPPGPPGPPGEPATCPPPKKYGNDEKEEEKKYGKDEKEEEKKYGNDGKEKEKKYGSDENEKEESGKGSGGHEHGGDSKGEKYEHRLRAVRSCEDEVGPPGPPGADGPPGPDGPPGACECKY</sequence>
<evidence type="ECO:0000256" key="2">
    <source>
        <dbReference type="SAM" id="SignalP"/>
    </source>
</evidence>
<feature type="chain" id="PRO_5001930506" evidence="2">
    <location>
        <begin position="25"/>
        <end position="225"/>
    </location>
</feature>
<name>A0A097F836_GLOPA</name>
<feature type="compositionally biased region" description="Basic and acidic residues" evidence="1">
    <location>
        <begin position="125"/>
        <end position="197"/>
    </location>
</feature>
<feature type="compositionally biased region" description="Basic and acidic residues" evidence="1">
    <location>
        <begin position="65"/>
        <end position="74"/>
    </location>
</feature>
<feature type="region of interest" description="Disordered" evidence="1">
    <location>
        <begin position="28"/>
        <end position="225"/>
    </location>
</feature>
<reference evidence="3" key="1">
    <citation type="journal article" date="2014" name="PLoS Pathog.">
        <title>Identification and characterisation of a hyper-variable apoplastic effector gene family of the potato cyst nematodes.</title>
        <authorList>
            <person name="Eves-van den Akker S."/>
            <person name="Lilley C.J."/>
            <person name="Jones J.T."/>
            <person name="Urwin P.E."/>
        </authorList>
    </citation>
    <scope>NUCLEOTIDE SEQUENCE</scope>
    <source>
        <strain evidence="3">FG_A17</strain>
    </source>
</reference>
<feature type="compositionally biased region" description="Pro residues" evidence="1">
    <location>
        <begin position="98"/>
        <end position="123"/>
    </location>
</feature>
<dbReference type="EMBL" id="KM206266">
    <property type="protein sequence ID" value="AIT18718.1"/>
    <property type="molecule type" value="Genomic_DNA"/>
</dbReference>
<evidence type="ECO:0000313" key="3">
    <source>
        <dbReference type="EMBL" id="AIT18718.1"/>
    </source>
</evidence>
<organism evidence="3">
    <name type="scientific">Globodera pallida</name>
    <name type="common">Potato cyst nematode worm</name>
    <name type="synonym">Heterodera pallida</name>
    <dbReference type="NCBI Taxonomy" id="36090"/>
    <lineage>
        <taxon>Eukaryota</taxon>
        <taxon>Metazoa</taxon>
        <taxon>Ecdysozoa</taxon>
        <taxon>Nematoda</taxon>
        <taxon>Chromadorea</taxon>
        <taxon>Rhabditida</taxon>
        <taxon>Tylenchina</taxon>
        <taxon>Tylenchomorpha</taxon>
        <taxon>Tylenchoidea</taxon>
        <taxon>Heteroderidae</taxon>
        <taxon>Heteroderinae</taxon>
        <taxon>Globodera</taxon>
    </lineage>
</organism>